<sequence>MIYFDNSATTKPYKEVLDSFVKVSTDYFGNPSSLHNIGGQAEKLLSQARKQMAELLHVKQGEVFFTSGGTESNNLAIKGTALMYRNRGRHIITTSVEHPSVREAMEQLKDLGFRITYLPVNYEGRISVDDLEKAICHDTILVSMIHVNNEVGTIQPIEEVGSLLKTFPKILFHVDSVQAVGKIPLEIHKSYIDFCSMSGHKFHGLKGTGILYIRDGVMISPLFSGGNQEWKQRSGTENVAGMVAMAKALRLTLEEREDHLEEMLEMKSMIIDELKAMNDIYVHTPIEHSAPHIINFSIRGIKAEVFVHALEERNIYVSTTSACSSKKKDVSHTLLAMKVSEEIAQSSIRISLSYVNTLEEAKYVIKSIKEVVNYLRGVMK</sequence>
<dbReference type="Gene3D" id="3.90.1150.10">
    <property type="entry name" value="Aspartate Aminotransferase, domain 1"/>
    <property type="match status" value="1"/>
</dbReference>
<keyword evidence="2" id="KW-0663">Pyridoxal phosphate</keyword>
<dbReference type="InterPro" id="IPR015422">
    <property type="entry name" value="PyrdxlP-dep_Trfase_small"/>
</dbReference>
<organism evidence="4 5">
    <name type="scientific">Cytobacillus spartinae</name>
    <dbReference type="NCBI Taxonomy" id="3299023"/>
    <lineage>
        <taxon>Bacteria</taxon>
        <taxon>Bacillati</taxon>
        <taxon>Bacillota</taxon>
        <taxon>Bacilli</taxon>
        <taxon>Bacillales</taxon>
        <taxon>Bacillaceae</taxon>
        <taxon>Cytobacillus</taxon>
    </lineage>
</organism>
<dbReference type="InterPro" id="IPR015424">
    <property type="entry name" value="PyrdxlP-dep_Trfase"/>
</dbReference>
<dbReference type="PIRSF" id="PIRSF005572">
    <property type="entry name" value="NifS"/>
    <property type="match status" value="1"/>
</dbReference>
<feature type="domain" description="Aminotransferase class V" evidence="3">
    <location>
        <begin position="2"/>
        <end position="363"/>
    </location>
</feature>
<evidence type="ECO:0000313" key="5">
    <source>
        <dbReference type="Proteomes" id="UP001601059"/>
    </source>
</evidence>
<accession>A0ABW6KJ43</accession>
<dbReference type="Gene3D" id="1.10.260.50">
    <property type="match status" value="1"/>
</dbReference>
<evidence type="ECO:0000256" key="2">
    <source>
        <dbReference type="ARBA" id="ARBA00022898"/>
    </source>
</evidence>
<comment type="caution">
    <text evidence="4">The sequence shown here is derived from an EMBL/GenBank/DDBJ whole genome shotgun (WGS) entry which is preliminary data.</text>
</comment>
<evidence type="ECO:0000313" key="4">
    <source>
        <dbReference type="EMBL" id="MFE8704171.1"/>
    </source>
</evidence>
<dbReference type="RefSeq" id="WP_389365317.1">
    <property type="nucleotide sequence ID" value="NZ_JBIACK010000026.1"/>
</dbReference>
<dbReference type="Pfam" id="PF00266">
    <property type="entry name" value="Aminotran_5"/>
    <property type="match status" value="1"/>
</dbReference>
<gene>
    <name evidence="4" type="ORF">ACFYKX_26750</name>
</gene>
<protein>
    <submittedName>
        <fullName evidence="4">Cysteine desulfurase family protein</fullName>
    </submittedName>
</protein>
<keyword evidence="5" id="KW-1185">Reference proteome</keyword>
<evidence type="ECO:0000256" key="1">
    <source>
        <dbReference type="ARBA" id="ARBA00001933"/>
    </source>
</evidence>
<comment type="cofactor">
    <cofactor evidence="1">
        <name>pyridoxal 5'-phosphate</name>
        <dbReference type="ChEBI" id="CHEBI:597326"/>
    </cofactor>
</comment>
<dbReference type="InterPro" id="IPR016454">
    <property type="entry name" value="Cysteine_dSase"/>
</dbReference>
<reference evidence="4 5" key="1">
    <citation type="submission" date="2024-08" db="EMBL/GenBank/DDBJ databases">
        <title>Two novel Cytobacillus novel species.</title>
        <authorList>
            <person name="Liu G."/>
        </authorList>
    </citation>
    <scope>NUCLEOTIDE SEQUENCE [LARGE SCALE GENOMIC DNA]</scope>
    <source>
        <strain evidence="4 5">FJAT-54145</strain>
    </source>
</reference>
<dbReference type="PANTHER" id="PTHR11601">
    <property type="entry name" value="CYSTEINE DESULFURYLASE FAMILY MEMBER"/>
    <property type="match status" value="1"/>
</dbReference>
<dbReference type="NCBIfam" id="NF002806">
    <property type="entry name" value="PRK02948.1"/>
    <property type="match status" value="1"/>
</dbReference>
<dbReference type="SUPFAM" id="SSF53383">
    <property type="entry name" value="PLP-dependent transferases"/>
    <property type="match status" value="1"/>
</dbReference>
<dbReference type="Gene3D" id="3.40.640.10">
    <property type="entry name" value="Type I PLP-dependent aspartate aminotransferase-like (Major domain)"/>
    <property type="match status" value="1"/>
</dbReference>
<name>A0ABW6KJ43_9BACI</name>
<proteinExistence type="predicted"/>
<evidence type="ECO:0000259" key="3">
    <source>
        <dbReference type="Pfam" id="PF00266"/>
    </source>
</evidence>
<dbReference type="PANTHER" id="PTHR11601:SF50">
    <property type="entry name" value="CYSTEINE DESULFURASE ISCS 2-RELATED"/>
    <property type="match status" value="1"/>
</dbReference>
<dbReference type="InterPro" id="IPR000192">
    <property type="entry name" value="Aminotrans_V_dom"/>
</dbReference>
<dbReference type="EMBL" id="JBIACK010000026">
    <property type="protein sequence ID" value="MFE8704171.1"/>
    <property type="molecule type" value="Genomic_DNA"/>
</dbReference>
<dbReference type="Proteomes" id="UP001601059">
    <property type="component" value="Unassembled WGS sequence"/>
</dbReference>
<dbReference type="InterPro" id="IPR015421">
    <property type="entry name" value="PyrdxlP-dep_Trfase_major"/>
</dbReference>